<protein>
    <submittedName>
        <fullName evidence="1">Uncharacterized protein</fullName>
    </submittedName>
</protein>
<gene>
    <name evidence="1" type="ORF">METZ01_LOCUS264250</name>
</gene>
<dbReference type="AlphaFoldDB" id="A0A382JHT9"/>
<evidence type="ECO:0000313" key="1">
    <source>
        <dbReference type="EMBL" id="SVC11396.1"/>
    </source>
</evidence>
<dbReference type="EMBL" id="UINC01074320">
    <property type="protein sequence ID" value="SVC11396.1"/>
    <property type="molecule type" value="Genomic_DNA"/>
</dbReference>
<accession>A0A382JHT9</accession>
<organism evidence="1">
    <name type="scientific">marine metagenome</name>
    <dbReference type="NCBI Taxonomy" id="408172"/>
    <lineage>
        <taxon>unclassified sequences</taxon>
        <taxon>metagenomes</taxon>
        <taxon>ecological metagenomes</taxon>
    </lineage>
</organism>
<feature type="non-terminal residue" evidence="1">
    <location>
        <position position="32"/>
    </location>
</feature>
<proteinExistence type="predicted"/>
<sequence>MNKSLNIKAAKKSINWLLMAQDVGNDYGFSSH</sequence>
<reference evidence="1" key="1">
    <citation type="submission" date="2018-05" db="EMBL/GenBank/DDBJ databases">
        <authorList>
            <person name="Lanie J.A."/>
            <person name="Ng W.-L."/>
            <person name="Kazmierczak K.M."/>
            <person name="Andrzejewski T.M."/>
            <person name="Davidsen T.M."/>
            <person name="Wayne K.J."/>
            <person name="Tettelin H."/>
            <person name="Glass J.I."/>
            <person name="Rusch D."/>
            <person name="Podicherti R."/>
            <person name="Tsui H.-C.T."/>
            <person name="Winkler M.E."/>
        </authorList>
    </citation>
    <scope>NUCLEOTIDE SEQUENCE</scope>
</reference>
<name>A0A382JHT9_9ZZZZ</name>